<dbReference type="Proteomes" id="UP000821845">
    <property type="component" value="Chromosome 7"/>
</dbReference>
<evidence type="ECO:0000313" key="1">
    <source>
        <dbReference type="EMBL" id="KAH6926173.1"/>
    </source>
</evidence>
<keyword evidence="2" id="KW-1185">Reference proteome</keyword>
<dbReference type="EMBL" id="CM023487">
    <property type="protein sequence ID" value="KAH6926173.1"/>
    <property type="molecule type" value="Genomic_DNA"/>
</dbReference>
<gene>
    <name evidence="1" type="ORF">HPB50_015780</name>
</gene>
<reference evidence="1" key="1">
    <citation type="submission" date="2020-05" db="EMBL/GenBank/DDBJ databases">
        <title>Large-scale comparative analyses of tick genomes elucidate their genetic diversity and vector capacities.</title>
        <authorList>
            <person name="Jia N."/>
            <person name="Wang J."/>
            <person name="Shi W."/>
            <person name="Du L."/>
            <person name="Sun Y."/>
            <person name="Zhan W."/>
            <person name="Jiang J."/>
            <person name="Wang Q."/>
            <person name="Zhang B."/>
            <person name="Ji P."/>
            <person name="Sakyi L.B."/>
            <person name="Cui X."/>
            <person name="Yuan T."/>
            <person name="Jiang B."/>
            <person name="Yang W."/>
            <person name="Lam T.T.-Y."/>
            <person name="Chang Q."/>
            <person name="Ding S."/>
            <person name="Wang X."/>
            <person name="Zhu J."/>
            <person name="Ruan X."/>
            <person name="Zhao L."/>
            <person name="Wei J."/>
            <person name="Que T."/>
            <person name="Du C."/>
            <person name="Cheng J."/>
            <person name="Dai P."/>
            <person name="Han X."/>
            <person name="Huang E."/>
            <person name="Gao Y."/>
            <person name="Liu J."/>
            <person name="Shao H."/>
            <person name="Ye R."/>
            <person name="Li L."/>
            <person name="Wei W."/>
            <person name="Wang X."/>
            <person name="Wang C."/>
            <person name="Yang T."/>
            <person name="Huo Q."/>
            <person name="Li W."/>
            <person name="Guo W."/>
            <person name="Chen H."/>
            <person name="Zhou L."/>
            <person name="Ni X."/>
            <person name="Tian J."/>
            <person name="Zhou Y."/>
            <person name="Sheng Y."/>
            <person name="Liu T."/>
            <person name="Pan Y."/>
            <person name="Xia L."/>
            <person name="Li J."/>
            <person name="Zhao F."/>
            <person name="Cao W."/>
        </authorList>
    </citation>
    <scope>NUCLEOTIDE SEQUENCE</scope>
    <source>
        <strain evidence="1">Hyas-2018</strain>
    </source>
</reference>
<comment type="caution">
    <text evidence="1">The sequence shown here is derived from an EMBL/GenBank/DDBJ whole genome shotgun (WGS) entry which is preliminary data.</text>
</comment>
<organism evidence="1 2">
    <name type="scientific">Hyalomma asiaticum</name>
    <name type="common">Tick</name>
    <dbReference type="NCBI Taxonomy" id="266040"/>
    <lineage>
        <taxon>Eukaryota</taxon>
        <taxon>Metazoa</taxon>
        <taxon>Ecdysozoa</taxon>
        <taxon>Arthropoda</taxon>
        <taxon>Chelicerata</taxon>
        <taxon>Arachnida</taxon>
        <taxon>Acari</taxon>
        <taxon>Parasitiformes</taxon>
        <taxon>Ixodida</taxon>
        <taxon>Ixodoidea</taxon>
        <taxon>Ixodidae</taxon>
        <taxon>Hyalomminae</taxon>
        <taxon>Hyalomma</taxon>
    </lineage>
</organism>
<protein>
    <submittedName>
        <fullName evidence="1">Uncharacterized protein</fullName>
    </submittedName>
</protein>
<evidence type="ECO:0000313" key="2">
    <source>
        <dbReference type="Proteomes" id="UP000821845"/>
    </source>
</evidence>
<proteinExistence type="predicted"/>
<name>A0ACB7RU64_HYAAI</name>
<sequence>MPALRRLNAPTTRQAATGHKRLRLRQRSPRQRLSKFGGHPCDRVPTSPPTGAAALPTPSGNCRQDRLMAPPVTAPPSRVLGVRGSCPRHHRHHLLLATRVNVPRGILLCFAVIVSAECEPLVHRLAPAECSCRIGIILPVPPNGSSVLAKTLGLSCDIDGEAAIGSCQRTYHRRTKAIGSVL</sequence>
<accession>A0ACB7RU64</accession>